<proteinExistence type="predicted"/>
<dbReference type="GO" id="GO:0003950">
    <property type="term" value="F:NAD+ poly-ADP-ribosyltransferase activity"/>
    <property type="evidence" value="ECO:0007669"/>
    <property type="project" value="UniProtKB-UniRule"/>
</dbReference>
<dbReference type="SUPFAM" id="SSF56399">
    <property type="entry name" value="ADP-ribosylation"/>
    <property type="match status" value="1"/>
</dbReference>
<dbReference type="Proteomes" id="UP000694843">
    <property type="component" value="Unplaced"/>
</dbReference>
<organism evidence="3 4">
    <name type="scientific">Hyalella azteca</name>
    <name type="common">Amphipod</name>
    <dbReference type="NCBI Taxonomy" id="294128"/>
    <lineage>
        <taxon>Eukaryota</taxon>
        <taxon>Metazoa</taxon>
        <taxon>Ecdysozoa</taxon>
        <taxon>Arthropoda</taxon>
        <taxon>Crustacea</taxon>
        <taxon>Multicrustacea</taxon>
        <taxon>Malacostraca</taxon>
        <taxon>Eumalacostraca</taxon>
        <taxon>Peracarida</taxon>
        <taxon>Amphipoda</taxon>
        <taxon>Senticaudata</taxon>
        <taxon>Talitrida</taxon>
        <taxon>Talitroidea</taxon>
        <taxon>Hyalellidae</taxon>
        <taxon>Hyalella</taxon>
    </lineage>
</organism>
<feature type="non-terminal residue" evidence="4">
    <location>
        <position position="186"/>
    </location>
</feature>
<sequence>MGYKWQFKDEHGKWIDYGEVSSDSFLKMLLEEELPQVPRVQECFIVPISRYQAKHAKVLALLKPTYPNGNPIRISKINNPYLPNAFQNKKVQIQYPSVQYREQCLFHGTDSKNVNVIAEKNIDWRLLGSSGKAHCYGRGAYFSDKSNLPIDTTVDDTANPEIFVKYDTQEYYPVYYALFGSVEYYQ</sequence>
<dbReference type="OrthoDB" id="6363220at2759"/>
<keyword evidence="3" id="KW-1185">Reference proteome</keyword>
<dbReference type="AlphaFoldDB" id="A0A8B7P6X8"/>
<evidence type="ECO:0000259" key="2">
    <source>
        <dbReference type="PROSITE" id="PS51059"/>
    </source>
</evidence>
<protein>
    <recommendedName>
        <fullName evidence="1">Poly [ADP-ribose] polymerase</fullName>
        <shortName evidence="1">PARP</shortName>
        <ecNumber evidence="1">2.4.2.-</ecNumber>
    </recommendedName>
</protein>
<dbReference type="PROSITE" id="PS51059">
    <property type="entry name" value="PARP_CATALYTIC"/>
    <property type="match status" value="1"/>
</dbReference>
<name>A0A8B7P6X8_HYAAZ</name>
<dbReference type="EC" id="2.4.2.-" evidence="1"/>
<evidence type="ECO:0000313" key="3">
    <source>
        <dbReference type="Proteomes" id="UP000694843"/>
    </source>
</evidence>
<dbReference type="PANTHER" id="PTHR45740">
    <property type="entry name" value="POLY [ADP-RIBOSE] POLYMERASE"/>
    <property type="match status" value="1"/>
</dbReference>
<dbReference type="InterPro" id="IPR051712">
    <property type="entry name" value="ARTD-AVP"/>
</dbReference>
<dbReference type="RefSeq" id="XP_018021914.1">
    <property type="nucleotide sequence ID" value="XM_018166425.1"/>
</dbReference>
<dbReference type="PANTHER" id="PTHR45740:SF6">
    <property type="entry name" value="PROTEIN MONO-ADP-RIBOSYLTRANSFERASE PARP12"/>
    <property type="match status" value="1"/>
</dbReference>
<evidence type="ECO:0000313" key="4">
    <source>
        <dbReference type="RefSeq" id="XP_018021914.1"/>
    </source>
</evidence>
<keyword evidence="1" id="KW-0328">Glycosyltransferase</keyword>
<dbReference type="InterPro" id="IPR012317">
    <property type="entry name" value="Poly(ADP-ribose)pol_cat_dom"/>
</dbReference>
<accession>A0A8B7P6X8</accession>
<reference evidence="4" key="1">
    <citation type="submission" date="2025-08" db="UniProtKB">
        <authorList>
            <consortium name="RefSeq"/>
        </authorList>
    </citation>
    <scope>IDENTIFICATION</scope>
    <source>
        <tissue evidence="4">Whole organism</tissue>
    </source>
</reference>
<dbReference type="GO" id="GO:1990404">
    <property type="term" value="F:NAD+-protein mono-ADP-ribosyltransferase activity"/>
    <property type="evidence" value="ECO:0007669"/>
    <property type="project" value="TreeGrafter"/>
</dbReference>
<evidence type="ECO:0000256" key="1">
    <source>
        <dbReference type="RuleBase" id="RU362114"/>
    </source>
</evidence>
<gene>
    <name evidence="4" type="primary">LOC108678084</name>
</gene>
<dbReference type="GO" id="GO:0005634">
    <property type="term" value="C:nucleus"/>
    <property type="evidence" value="ECO:0007669"/>
    <property type="project" value="TreeGrafter"/>
</dbReference>
<dbReference type="Pfam" id="PF00644">
    <property type="entry name" value="PARP"/>
    <property type="match status" value="1"/>
</dbReference>
<keyword evidence="1" id="KW-0808">Transferase</keyword>
<dbReference type="GeneID" id="108678084"/>
<keyword evidence="1" id="KW-0520">NAD</keyword>
<dbReference type="KEGG" id="hazt:108678084"/>
<feature type="domain" description="PARP catalytic" evidence="2">
    <location>
        <begin position="31"/>
        <end position="186"/>
    </location>
</feature>
<dbReference type="Gene3D" id="3.90.228.10">
    <property type="match status" value="1"/>
</dbReference>